<evidence type="ECO:0000256" key="1">
    <source>
        <dbReference type="SAM" id="SignalP"/>
    </source>
</evidence>
<dbReference type="PANTHER" id="PTHR34406">
    <property type="entry name" value="PROTEIN YCEI"/>
    <property type="match status" value="1"/>
</dbReference>
<dbReference type="RefSeq" id="WP_173575718.1">
    <property type="nucleotide sequence ID" value="NZ_WOSW01000001.1"/>
</dbReference>
<dbReference type="Proteomes" id="UP000615326">
    <property type="component" value="Unassembled WGS sequence"/>
</dbReference>
<keyword evidence="4" id="KW-1185">Reference proteome</keyword>
<feature type="chain" id="PRO_5047229264" evidence="1">
    <location>
        <begin position="25"/>
        <end position="202"/>
    </location>
</feature>
<dbReference type="Gene3D" id="2.40.128.110">
    <property type="entry name" value="Lipid/polyisoprenoid-binding, YceI-like"/>
    <property type="match status" value="1"/>
</dbReference>
<comment type="caution">
    <text evidence="3">The sequence shown here is derived from an EMBL/GenBank/DDBJ whole genome shotgun (WGS) entry which is preliminary data.</text>
</comment>
<accession>A0ABX0K9A0</accession>
<feature type="signal peptide" evidence="1">
    <location>
        <begin position="1"/>
        <end position="24"/>
    </location>
</feature>
<dbReference type="PANTHER" id="PTHR34406:SF1">
    <property type="entry name" value="PROTEIN YCEI"/>
    <property type="match status" value="1"/>
</dbReference>
<keyword evidence="1" id="KW-0732">Signal</keyword>
<sequence length="202" mass="21213">MKIAIRTLTAATMGFAVSLAVAQAAPVPTDVPGGTYRADPAHTQVVFSVLHMGFTNYTGLFSEGSGTLTFNPAHITSTKLNVSIKIHSVQTTSNHLTEELNSTDWLDAAKYPTATFVSSKVLPTASGAAEIAGILTFHGVSRPATISATFIGAGTNPMNKAYTIGFEGTTKIRRSDFGVSKYVPLVGDDVTLKIAGAFEKQS</sequence>
<evidence type="ECO:0000313" key="4">
    <source>
        <dbReference type="Proteomes" id="UP000615326"/>
    </source>
</evidence>
<dbReference type="InterPro" id="IPR036761">
    <property type="entry name" value="TTHA0802/YceI-like_sf"/>
</dbReference>
<gene>
    <name evidence="3" type="ORF">GOB84_00850</name>
</gene>
<reference evidence="3 4" key="1">
    <citation type="journal article" date="2020" name="Int. J. Syst. Evol. Microbiol.">
        <title>Novel acetic acid bacteria from cider fermentations: Acetobacter conturbans sp. nov. and Acetobacter fallax sp. nov.</title>
        <authorList>
            <person name="Sombolestani A.S."/>
            <person name="Cleenwerck I."/>
            <person name="Cnockaert M."/>
            <person name="Borremans W."/>
            <person name="Wieme A.D."/>
            <person name="De Vuyst L."/>
            <person name="Vandamme P."/>
        </authorList>
    </citation>
    <scope>NUCLEOTIDE SEQUENCE [LARGE SCALE GENOMIC DNA]</scope>
    <source>
        <strain evidence="3 4">LMG 1637</strain>
    </source>
</reference>
<evidence type="ECO:0000313" key="3">
    <source>
        <dbReference type="EMBL" id="NHO31125.1"/>
    </source>
</evidence>
<dbReference type="EMBL" id="WOSW01000001">
    <property type="protein sequence ID" value="NHO31125.1"/>
    <property type="molecule type" value="Genomic_DNA"/>
</dbReference>
<protein>
    <submittedName>
        <fullName evidence="3">Polyisoprenoid-binding protein</fullName>
    </submittedName>
</protein>
<proteinExistence type="predicted"/>
<feature type="domain" description="Lipid/polyisoprenoid-binding YceI-like" evidence="2">
    <location>
        <begin position="35"/>
        <end position="199"/>
    </location>
</feature>
<dbReference type="SUPFAM" id="SSF101874">
    <property type="entry name" value="YceI-like"/>
    <property type="match status" value="1"/>
</dbReference>
<organism evidence="3 4">
    <name type="scientific">Acetobacter fallax</name>
    <dbReference type="NCBI Taxonomy" id="1737473"/>
    <lineage>
        <taxon>Bacteria</taxon>
        <taxon>Pseudomonadati</taxon>
        <taxon>Pseudomonadota</taxon>
        <taxon>Alphaproteobacteria</taxon>
        <taxon>Acetobacterales</taxon>
        <taxon>Acetobacteraceae</taxon>
        <taxon>Acetobacter</taxon>
    </lineage>
</organism>
<evidence type="ECO:0000259" key="2">
    <source>
        <dbReference type="SMART" id="SM00867"/>
    </source>
</evidence>
<dbReference type="InterPro" id="IPR007372">
    <property type="entry name" value="Lipid/polyisoprenoid-bd_YceI"/>
</dbReference>
<name>A0ABX0K9A0_9PROT</name>
<dbReference type="SMART" id="SM00867">
    <property type="entry name" value="YceI"/>
    <property type="match status" value="1"/>
</dbReference>
<dbReference type="Pfam" id="PF04264">
    <property type="entry name" value="YceI"/>
    <property type="match status" value="1"/>
</dbReference>